<evidence type="ECO:0000313" key="2">
    <source>
        <dbReference type="Proteomes" id="UP000257045"/>
    </source>
</evidence>
<name>A0A3D8J0T4_9HELI</name>
<reference evidence="1 2" key="1">
    <citation type="submission" date="2018-04" db="EMBL/GenBank/DDBJ databases">
        <title>Novel Campyloabacter and Helicobacter Species and Strains.</title>
        <authorList>
            <person name="Mannion A.J."/>
            <person name="Shen Z."/>
            <person name="Fox J.G."/>
        </authorList>
    </citation>
    <scope>NUCLEOTIDE SEQUENCE [LARGE SCALE GENOMIC DNA]</scope>
    <source>
        <strain evidence="1 2">MIT 04-9366</strain>
    </source>
</reference>
<organism evidence="1 2">
    <name type="scientific">Helicobacter brantae</name>
    <dbReference type="NCBI Taxonomy" id="375927"/>
    <lineage>
        <taxon>Bacteria</taxon>
        <taxon>Pseudomonadati</taxon>
        <taxon>Campylobacterota</taxon>
        <taxon>Epsilonproteobacteria</taxon>
        <taxon>Campylobacterales</taxon>
        <taxon>Helicobacteraceae</taxon>
        <taxon>Helicobacter</taxon>
    </lineage>
</organism>
<gene>
    <name evidence="1" type="ORF">CQA58_04675</name>
</gene>
<dbReference type="AlphaFoldDB" id="A0A3D8J0T4"/>
<sequence length="324" mass="38194">MMGSRTISNVLDKDRAYSIYHQNGYGCGSILQAIKFFDGGRFWKSLSTKQREEAFRKMIGYSELEERVDIQGSADVYLARFEIEGKLVCFSSVLSSSNHFIGLLQNHKEALKPFCFTHVSKTPLSSYTREYIIMPINLYAKEMLQAGFISTDVFEIIERFVREYEVQSFAERFFELEDWVNESINDLLPHSYPIAHPIKLVAFFRDNIFEIVNEFAYALGRCPEYLSDREEFDTFQRLSFFREEDLLGDFCYFGVKDLRERMKKGEMRRFVDFMQSNQELIEQTYQAHCKEEEMSEDIRVCIAHNLLFLRMRRLCFGESDEICA</sequence>
<accession>A0A3D8J0T4</accession>
<proteinExistence type="predicted"/>
<evidence type="ECO:0000313" key="1">
    <source>
        <dbReference type="EMBL" id="RDU70820.1"/>
    </source>
</evidence>
<comment type="caution">
    <text evidence="1">The sequence shown here is derived from an EMBL/GenBank/DDBJ whole genome shotgun (WGS) entry which is preliminary data.</text>
</comment>
<dbReference type="Proteomes" id="UP000257045">
    <property type="component" value="Unassembled WGS sequence"/>
</dbReference>
<keyword evidence="2" id="KW-1185">Reference proteome</keyword>
<dbReference type="EMBL" id="NXLV01000006">
    <property type="protein sequence ID" value="RDU70820.1"/>
    <property type="molecule type" value="Genomic_DNA"/>
</dbReference>
<protein>
    <submittedName>
        <fullName evidence="1">Uncharacterized protein</fullName>
    </submittedName>
</protein>